<name>A0A9N9ACU1_9GLOM</name>
<reference evidence="1" key="1">
    <citation type="submission" date="2021-06" db="EMBL/GenBank/DDBJ databases">
        <authorList>
            <person name="Kallberg Y."/>
            <person name="Tangrot J."/>
            <person name="Rosling A."/>
        </authorList>
    </citation>
    <scope>NUCLEOTIDE SEQUENCE</scope>
    <source>
        <strain evidence="1">FL130A</strain>
    </source>
</reference>
<comment type="caution">
    <text evidence="1">The sequence shown here is derived from an EMBL/GenBank/DDBJ whole genome shotgun (WGS) entry which is preliminary data.</text>
</comment>
<proteinExistence type="predicted"/>
<dbReference type="Proteomes" id="UP000789508">
    <property type="component" value="Unassembled WGS sequence"/>
</dbReference>
<dbReference type="AlphaFoldDB" id="A0A9N9ACU1"/>
<organism evidence="1 2">
    <name type="scientific">Ambispora leptoticha</name>
    <dbReference type="NCBI Taxonomy" id="144679"/>
    <lineage>
        <taxon>Eukaryota</taxon>
        <taxon>Fungi</taxon>
        <taxon>Fungi incertae sedis</taxon>
        <taxon>Mucoromycota</taxon>
        <taxon>Glomeromycotina</taxon>
        <taxon>Glomeromycetes</taxon>
        <taxon>Archaeosporales</taxon>
        <taxon>Ambisporaceae</taxon>
        <taxon>Ambispora</taxon>
    </lineage>
</organism>
<accession>A0A9N9ACU1</accession>
<keyword evidence="2" id="KW-1185">Reference proteome</keyword>
<evidence type="ECO:0000313" key="1">
    <source>
        <dbReference type="EMBL" id="CAG8525487.1"/>
    </source>
</evidence>
<sequence length="69" mass="8067">MTENVANFKESRKKKKTGKSFRFLSYEPLLRKSLFFRTEYSPVITNSSSQLSQEMKVLSVILQQIFVSD</sequence>
<gene>
    <name evidence="1" type="ORF">ALEPTO_LOCUS4681</name>
</gene>
<protein>
    <submittedName>
        <fullName evidence="1">2782_t:CDS:1</fullName>
    </submittedName>
</protein>
<dbReference type="EMBL" id="CAJVPS010001130">
    <property type="protein sequence ID" value="CAG8525487.1"/>
    <property type="molecule type" value="Genomic_DNA"/>
</dbReference>
<evidence type="ECO:0000313" key="2">
    <source>
        <dbReference type="Proteomes" id="UP000789508"/>
    </source>
</evidence>